<evidence type="ECO:0000313" key="1">
    <source>
        <dbReference type="EMBL" id="RCI10184.1"/>
    </source>
</evidence>
<organism evidence="1 2">
    <name type="scientific">Ophiocordyceps polyrhachis-furcata BCC 54312</name>
    <dbReference type="NCBI Taxonomy" id="1330021"/>
    <lineage>
        <taxon>Eukaryota</taxon>
        <taxon>Fungi</taxon>
        <taxon>Dikarya</taxon>
        <taxon>Ascomycota</taxon>
        <taxon>Pezizomycotina</taxon>
        <taxon>Sordariomycetes</taxon>
        <taxon>Hypocreomycetidae</taxon>
        <taxon>Hypocreales</taxon>
        <taxon>Ophiocordycipitaceae</taxon>
        <taxon>Ophiocordyceps</taxon>
    </lineage>
</organism>
<gene>
    <name evidence="1" type="ORF">L249_8623</name>
</gene>
<evidence type="ECO:0000313" key="2">
    <source>
        <dbReference type="Proteomes" id="UP000253664"/>
    </source>
</evidence>
<dbReference type="EMBL" id="LKCN02000013">
    <property type="protein sequence ID" value="RCI10184.1"/>
    <property type="molecule type" value="Genomic_DNA"/>
</dbReference>
<comment type="caution">
    <text evidence="1">The sequence shown here is derived from an EMBL/GenBank/DDBJ whole genome shotgun (WGS) entry which is preliminary data.</text>
</comment>
<reference evidence="1 2" key="1">
    <citation type="journal article" date="2015" name="BMC Genomics">
        <title>Insights from the genome of Ophiocordyceps polyrhachis-furcata to pathogenicity and host specificity in insect fungi.</title>
        <authorList>
            <person name="Wichadakul D."/>
            <person name="Kobmoo N."/>
            <person name="Ingsriswang S."/>
            <person name="Tangphatsornruang S."/>
            <person name="Chantasingh D."/>
            <person name="Luangsa-ard J.J."/>
            <person name="Eurwilaichitr L."/>
        </authorList>
    </citation>
    <scope>NUCLEOTIDE SEQUENCE [LARGE SCALE GENOMIC DNA]</scope>
    <source>
        <strain evidence="1 2">BCC 54312</strain>
    </source>
</reference>
<sequence length="75" mass="8109">MALVPAPELKADHCQLGCWSPRDPEAMIPRASPLSGSIIFLSRSLAFPFTFPFIAFSQLGKTAATYIPLSVSKGR</sequence>
<keyword evidence="2" id="KW-1185">Reference proteome</keyword>
<dbReference type="AlphaFoldDB" id="A0A367L6Y4"/>
<proteinExistence type="predicted"/>
<protein>
    <submittedName>
        <fullName evidence="1">Uncharacterized protein</fullName>
    </submittedName>
</protein>
<accession>A0A367L6Y4</accession>
<name>A0A367L6Y4_9HYPO</name>
<dbReference type="Proteomes" id="UP000253664">
    <property type="component" value="Unassembled WGS sequence"/>
</dbReference>